<feature type="domain" description="PTS EIIC type-2" evidence="10">
    <location>
        <begin position="12"/>
        <end position="445"/>
    </location>
</feature>
<dbReference type="InterPro" id="IPR013853">
    <property type="entry name" value="EIIC-GAT"/>
</dbReference>
<evidence type="ECO:0000259" key="10">
    <source>
        <dbReference type="PROSITE" id="PS51104"/>
    </source>
</evidence>
<keyword evidence="12" id="KW-1185">Reference proteome</keyword>
<keyword evidence="3" id="KW-1003">Cell membrane</keyword>
<evidence type="ECO:0000313" key="12">
    <source>
        <dbReference type="Proteomes" id="UP000051568"/>
    </source>
</evidence>
<feature type="transmembrane region" description="Helical" evidence="9">
    <location>
        <begin position="224"/>
        <end position="246"/>
    </location>
</feature>
<feature type="transmembrane region" description="Helical" evidence="9">
    <location>
        <begin position="298"/>
        <end position="331"/>
    </location>
</feature>
<feature type="transmembrane region" description="Helical" evidence="9">
    <location>
        <begin position="47"/>
        <end position="64"/>
    </location>
</feature>
<dbReference type="STRING" id="319652.IV80_GL000701"/>
<keyword evidence="6 9" id="KW-0812">Transmembrane</keyword>
<accession>A0A0R2IPQ9</accession>
<keyword evidence="7 9" id="KW-1133">Transmembrane helix</keyword>
<organism evidence="11 12">
    <name type="scientific">Pediococcus cellicola</name>
    <dbReference type="NCBI Taxonomy" id="319652"/>
    <lineage>
        <taxon>Bacteria</taxon>
        <taxon>Bacillati</taxon>
        <taxon>Bacillota</taxon>
        <taxon>Bacilli</taxon>
        <taxon>Lactobacillales</taxon>
        <taxon>Lactobacillaceae</taxon>
        <taxon>Pediococcus</taxon>
    </lineage>
</organism>
<feature type="transmembrane region" description="Helical" evidence="9">
    <location>
        <begin position="364"/>
        <end position="385"/>
    </location>
</feature>
<reference evidence="11 12" key="1">
    <citation type="journal article" date="2015" name="Genome Announc.">
        <title>Expanding the biotechnology potential of lactobacilli through comparative genomics of 213 strains and associated genera.</title>
        <authorList>
            <person name="Sun Z."/>
            <person name="Harris H.M."/>
            <person name="McCann A."/>
            <person name="Guo C."/>
            <person name="Argimon S."/>
            <person name="Zhang W."/>
            <person name="Yang X."/>
            <person name="Jeffery I.B."/>
            <person name="Cooney J.C."/>
            <person name="Kagawa T.F."/>
            <person name="Liu W."/>
            <person name="Song Y."/>
            <person name="Salvetti E."/>
            <person name="Wrobel A."/>
            <person name="Rasinkangas P."/>
            <person name="Parkhill J."/>
            <person name="Rea M.C."/>
            <person name="O'Sullivan O."/>
            <person name="Ritari J."/>
            <person name="Douillard F.P."/>
            <person name="Paul Ross R."/>
            <person name="Yang R."/>
            <person name="Briner A.E."/>
            <person name="Felis G.E."/>
            <person name="de Vos W.M."/>
            <person name="Barrangou R."/>
            <person name="Klaenhammer T.R."/>
            <person name="Caufield P.W."/>
            <person name="Cui Y."/>
            <person name="Zhang H."/>
            <person name="O'Toole P.W."/>
        </authorList>
    </citation>
    <scope>NUCLEOTIDE SEQUENCE [LARGE SCALE GENOMIC DNA]</scope>
    <source>
        <strain evidence="11 12">DSM 17757</strain>
    </source>
</reference>
<feature type="transmembrane region" description="Helical" evidence="9">
    <location>
        <begin position="252"/>
        <end position="270"/>
    </location>
</feature>
<keyword evidence="2" id="KW-0813">Transport</keyword>
<dbReference type="InterPro" id="IPR004703">
    <property type="entry name" value="PTS_sugar-sp_permease"/>
</dbReference>
<evidence type="ECO:0000256" key="6">
    <source>
        <dbReference type="ARBA" id="ARBA00022692"/>
    </source>
</evidence>
<dbReference type="PANTHER" id="PTHR37324">
    <property type="entry name" value="PTS SYSTEM GALACTITOL-SPECIFIC EIIC COMPONENT"/>
    <property type="match status" value="1"/>
</dbReference>
<feature type="transmembrane region" description="Helical" evidence="9">
    <location>
        <begin position="422"/>
        <end position="441"/>
    </location>
</feature>
<sequence length="462" mass="49535">MTGLANTLNGGVQYVLGLGATVMLPLFLFVLSLCFRMKASKALRSSLTVGVGFVGINAVMTILSDNVGPAAKAMVAHIGINLPHADLGWPALSAITWGLPLAPFVIIMTIVINVIMLAFKWTKTVDVDLWNYWHFALAGTLVYYVTGSFWLGILASAIITVIVFKMADWAAPLGEKYFGLTGISLPTVSSITFWPIGLLGNLIFDHIPGLNKIHINPESIQKRFGIMGEPLMVGTILGLLLGILAGYPVNKILSIGVNMGAVMFILPRMVRILMEGLIPISEAVKGWLNKHIKNSGDLYIGLDIAVAIGNPAVISTGLLLTPIAVGLAFVLPGNGTLPLADLANLAVFVSMIVLANHGDIFRSVIIGIPCIIGDLYISSNLAGVITKMARNVNYAGAKSTSVTSFLDGGNPLRFWLVKIFELSPIALILIPVIGLIIWWLYRVTKKTVYGLSDKESTNESDN</sequence>
<evidence type="ECO:0000256" key="4">
    <source>
        <dbReference type="ARBA" id="ARBA00022597"/>
    </source>
</evidence>
<dbReference type="GO" id="GO:0005886">
    <property type="term" value="C:plasma membrane"/>
    <property type="evidence" value="ECO:0007669"/>
    <property type="project" value="UniProtKB-SubCell"/>
</dbReference>
<evidence type="ECO:0000313" key="11">
    <source>
        <dbReference type="EMBL" id="KRN67171.1"/>
    </source>
</evidence>
<keyword evidence="4" id="KW-0762">Sugar transport</keyword>
<evidence type="ECO:0000256" key="8">
    <source>
        <dbReference type="ARBA" id="ARBA00023136"/>
    </source>
</evidence>
<dbReference type="GO" id="GO:0015577">
    <property type="term" value="F:galactitol transmembrane transporter activity"/>
    <property type="evidence" value="ECO:0007669"/>
    <property type="project" value="InterPro"/>
</dbReference>
<comment type="subcellular location">
    <subcellularLocation>
        <location evidence="1">Cell membrane</location>
        <topology evidence="1">Multi-pass membrane protein</topology>
    </subcellularLocation>
</comment>
<protein>
    <submittedName>
        <fullName evidence="11">PTS system galactitol-specific transsporter subunit IIC</fullName>
    </submittedName>
</protein>
<evidence type="ECO:0000256" key="5">
    <source>
        <dbReference type="ARBA" id="ARBA00022683"/>
    </source>
</evidence>
<keyword evidence="8 9" id="KW-0472">Membrane</keyword>
<dbReference type="PIRSF" id="PIRSF006304">
    <property type="entry name" value="GatC"/>
    <property type="match status" value="1"/>
</dbReference>
<feature type="transmembrane region" description="Helical" evidence="9">
    <location>
        <begin position="337"/>
        <end position="357"/>
    </location>
</feature>
<dbReference type="Pfam" id="PF03611">
    <property type="entry name" value="EIIC-GAT"/>
    <property type="match status" value="1"/>
</dbReference>
<feature type="transmembrane region" description="Helical" evidence="9">
    <location>
        <begin position="183"/>
        <end position="204"/>
    </location>
</feature>
<feature type="transmembrane region" description="Helical" evidence="9">
    <location>
        <begin position="12"/>
        <end position="35"/>
    </location>
</feature>
<dbReference type="PATRIC" id="fig|319652.3.peg.709"/>
<dbReference type="GO" id="GO:0009401">
    <property type="term" value="P:phosphoenolpyruvate-dependent sugar phosphotransferase system"/>
    <property type="evidence" value="ECO:0007669"/>
    <property type="project" value="UniProtKB-KW"/>
</dbReference>
<dbReference type="PROSITE" id="PS51104">
    <property type="entry name" value="PTS_EIIC_TYPE_2"/>
    <property type="match status" value="1"/>
</dbReference>
<name>A0A0R2IPQ9_9LACO</name>
<dbReference type="AlphaFoldDB" id="A0A0R2IPQ9"/>
<comment type="caution">
    <text evidence="11">The sequence shown here is derived from an EMBL/GenBank/DDBJ whole genome shotgun (WGS) entry which is preliminary data.</text>
</comment>
<evidence type="ECO:0000256" key="2">
    <source>
        <dbReference type="ARBA" id="ARBA00022448"/>
    </source>
</evidence>
<dbReference type="OrthoDB" id="9787936at2"/>
<keyword evidence="5" id="KW-0598">Phosphotransferase system</keyword>
<dbReference type="EMBL" id="JQBR01000002">
    <property type="protein sequence ID" value="KRN67171.1"/>
    <property type="molecule type" value="Genomic_DNA"/>
</dbReference>
<dbReference type="RefSeq" id="WP_057748777.1">
    <property type="nucleotide sequence ID" value="NZ_BJVH01000003.1"/>
</dbReference>
<proteinExistence type="predicted"/>
<evidence type="ECO:0000256" key="7">
    <source>
        <dbReference type="ARBA" id="ARBA00022989"/>
    </source>
</evidence>
<evidence type="ECO:0000256" key="3">
    <source>
        <dbReference type="ARBA" id="ARBA00022475"/>
    </source>
</evidence>
<dbReference type="Proteomes" id="UP000051568">
    <property type="component" value="Unassembled WGS sequence"/>
</dbReference>
<feature type="transmembrane region" description="Helical" evidence="9">
    <location>
        <begin position="97"/>
        <end position="119"/>
    </location>
</feature>
<gene>
    <name evidence="11" type="ORF">IV80_GL000701</name>
</gene>
<dbReference type="InterPro" id="IPR013014">
    <property type="entry name" value="PTS_EIIC_2"/>
</dbReference>
<dbReference type="PANTHER" id="PTHR37324:SF2">
    <property type="entry name" value="PTS SYSTEM GALACTITOL-SPECIFIC EIIC COMPONENT"/>
    <property type="match status" value="1"/>
</dbReference>
<feature type="transmembrane region" description="Helical" evidence="9">
    <location>
        <begin position="140"/>
        <end position="163"/>
    </location>
</feature>
<evidence type="ECO:0000256" key="1">
    <source>
        <dbReference type="ARBA" id="ARBA00004651"/>
    </source>
</evidence>
<evidence type="ECO:0000256" key="9">
    <source>
        <dbReference type="SAM" id="Phobius"/>
    </source>
</evidence>